<evidence type="ECO:0000313" key="2">
    <source>
        <dbReference type="Proteomes" id="UP000430146"/>
    </source>
</evidence>
<proteinExistence type="predicted"/>
<dbReference type="RefSeq" id="WP_159231256.1">
    <property type="nucleotide sequence ID" value="NZ_CACSIP010000021.1"/>
</dbReference>
<evidence type="ECO:0000313" key="1">
    <source>
        <dbReference type="EMBL" id="CAA0123289.1"/>
    </source>
</evidence>
<dbReference type="InterPro" id="IPR036689">
    <property type="entry name" value="ESAT-6-like_sf"/>
</dbReference>
<accession>A0A5S9QU75</accession>
<gene>
    <name evidence="1" type="ORF">AELLOGFF_04601</name>
</gene>
<reference evidence="1 2" key="1">
    <citation type="submission" date="2019-11" db="EMBL/GenBank/DDBJ databases">
        <authorList>
            <person name="Holert J."/>
        </authorList>
    </citation>
    <scope>NUCLEOTIDE SEQUENCE [LARGE SCALE GENOMIC DNA]</scope>
    <source>
        <strain evidence="1">BC8_1</strain>
    </source>
</reference>
<keyword evidence="2" id="KW-1185">Reference proteome</keyword>
<dbReference type="Gene3D" id="1.10.287.1060">
    <property type="entry name" value="ESAT-6-like"/>
    <property type="match status" value="1"/>
</dbReference>
<sequence length="102" mass="11108">MAVFTTDSTKLRNAASQLDEIKNQTLNALGRYMTMNQDLGSTGFVGIASVASMKTTEEVATSGRNVSARFDQVIQSMNMGAAEYDRIEQENQQHLASITTQA</sequence>
<dbReference type="EMBL" id="CACSIP010000021">
    <property type="protein sequence ID" value="CAA0123289.1"/>
    <property type="molecule type" value="Genomic_DNA"/>
</dbReference>
<dbReference type="AlphaFoldDB" id="A0A5S9QU75"/>
<dbReference type="Proteomes" id="UP000430146">
    <property type="component" value="Unassembled WGS sequence"/>
</dbReference>
<protein>
    <submittedName>
        <fullName evidence="1">Uncharacterized protein</fullName>
    </submittedName>
</protein>
<dbReference type="OrthoDB" id="4629291at2"/>
<name>A0A5S9QU75_MYCVN</name>
<organism evidence="1 2">
    <name type="scientific">Mycolicibacterium vanbaalenii</name>
    <name type="common">Mycobacterium vanbaalenii</name>
    <dbReference type="NCBI Taxonomy" id="110539"/>
    <lineage>
        <taxon>Bacteria</taxon>
        <taxon>Bacillati</taxon>
        <taxon>Actinomycetota</taxon>
        <taxon>Actinomycetes</taxon>
        <taxon>Mycobacteriales</taxon>
        <taxon>Mycobacteriaceae</taxon>
        <taxon>Mycolicibacterium</taxon>
    </lineage>
</organism>
<dbReference type="SUPFAM" id="SSF140453">
    <property type="entry name" value="EsxAB dimer-like"/>
    <property type="match status" value="1"/>
</dbReference>